<sequence>MTVPGAPHRHRRPQSLEHPNVAVVYGPRDVHHRGTVSFNLVGTLMDEGIEAAAAQIRIGTGCFCDPGAADGVDARTLCPPMHAKVHGQVCALPYSCPTWCQPGGIG</sequence>
<comment type="caution">
    <text evidence="1">The sequence shown here is derived from an EMBL/GenBank/DDBJ whole genome shotgun (WGS) entry which is preliminary data.</text>
</comment>
<dbReference type="OrthoDB" id="10264306at2759"/>
<dbReference type="Proteomes" id="UP000557566">
    <property type="component" value="Unassembled WGS sequence"/>
</dbReference>
<reference evidence="1 2" key="1">
    <citation type="journal article" date="2020" name="Genome Biol. Evol.">
        <title>A new high-quality draft genome assembly of the Chinese cordyceps Ophiocordyceps sinensis.</title>
        <authorList>
            <person name="Shu R."/>
            <person name="Zhang J."/>
            <person name="Meng Q."/>
            <person name="Zhang H."/>
            <person name="Zhou G."/>
            <person name="Li M."/>
            <person name="Wu P."/>
            <person name="Zhao Y."/>
            <person name="Chen C."/>
            <person name="Qin Q."/>
        </authorList>
    </citation>
    <scope>NUCLEOTIDE SEQUENCE [LARGE SCALE GENOMIC DNA]</scope>
    <source>
        <strain evidence="1 2">IOZ07</strain>
    </source>
</reference>
<protein>
    <submittedName>
        <fullName evidence="1">Uncharacterized protein</fullName>
    </submittedName>
</protein>
<evidence type="ECO:0000313" key="1">
    <source>
        <dbReference type="EMBL" id="KAF4509940.1"/>
    </source>
</evidence>
<keyword evidence="2" id="KW-1185">Reference proteome</keyword>
<organism evidence="1 2">
    <name type="scientific">Ophiocordyceps sinensis</name>
    <dbReference type="NCBI Taxonomy" id="72228"/>
    <lineage>
        <taxon>Eukaryota</taxon>
        <taxon>Fungi</taxon>
        <taxon>Dikarya</taxon>
        <taxon>Ascomycota</taxon>
        <taxon>Pezizomycotina</taxon>
        <taxon>Sordariomycetes</taxon>
        <taxon>Hypocreomycetidae</taxon>
        <taxon>Hypocreales</taxon>
        <taxon>Ophiocordycipitaceae</taxon>
        <taxon>Ophiocordyceps</taxon>
    </lineage>
</organism>
<name>A0A8H4PT50_9HYPO</name>
<evidence type="ECO:0000313" key="2">
    <source>
        <dbReference type="Proteomes" id="UP000557566"/>
    </source>
</evidence>
<dbReference type="AlphaFoldDB" id="A0A8H4PT50"/>
<proteinExistence type="predicted"/>
<accession>A0A8H4PT50</accession>
<dbReference type="EMBL" id="JAAVMX010000003">
    <property type="protein sequence ID" value="KAF4509940.1"/>
    <property type="molecule type" value="Genomic_DNA"/>
</dbReference>
<gene>
    <name evidence="1" type="ORF">G6O67_001874</name>
</gene>